<gene>
    <name evidence="2" type="ORF">ABB37_06755</name>
    <name evidence="1" type="ORF">ABB37_09734</name>
</gene>
<accession>A0A0M9FX94</accession>
<dbReference type="OrthoDB" id="276769at2759"/>
<dbReference type="InterPro" id="IPR043128">
    <property type="entry name" value="Rev_trsase/Diguanyl_cyclase"/>
</dbReference>
<evidence type="ECO:0000313" key="1">
    <source>
        <dbReference type="EMBL" id="KPA73602.1"/>
    </source>
</evidence>
<dbReference type="InterPro" id="IPR043502">
    <property type="entry name" value="DNA/RNA_pol_sf"/>
</dbReference>
<dbReference type="Proteomes" id="UP000037923">
    <property type="component" value="Unassembled WGS sequence"/>
</dbReference>
<dbReference type="VEuPathDB" id="TriTrypDB:LpyrH10_34_0370"/>
<dbReference type="VEuPathDB" id="TriTrypDB:LpyrH10_10_1910"/>
<dbReference type="EMBL" id="LGTL01000015">
    <property type="protein sequence ID" value="KPA77990.1"/>
    <property type="molecule type" value="Genomic_DNA"/>
</dbReference>
<reference evidence="2 3" key="1">
    <citation type="submission" date="2015-07" db="EMBL/GenBank/DDBJ databases">
        <title>High-quality genome of monoxenous trypanosomatid Leptomonas pyrrhocoris.</title>
        <authorList>
            <person name="Flegontov P."/>
            <person name="Butenko A."/>
            <person name="Firsov S."/>
            <person name="Vlcek C."/>
            <person name="Logacheva M.D."/>
            <person name="Field M."/>
            <person name="Filatov D."/>
            <person name="Flegontova O."/>
            <person name="Gerasimov E."/>
            <person name="Jackson A.P."/>
            <person name="Kelly S."/>
            <person name="Opperdoes F."/>
            <person name="O'Reilly A."/>
            <person name="Votypka J."/>
            <person name="Yurchenko V."/>
            <person name="Lukes J."/>
        </authorList>
    </citation>
    <scope>NUCLEOTIDE SEQUENCE [LARGE SCALE GENOMIC DNA]</scope>
    <source>
        <strain evidence="2">H10</strain>
    </source>
</reference>
<proteinExistence type="predicted"/>
<dbReference type="GeneID" id="26907041"/>
<dbReference type="EMBL" id="LGTL01000034">
    <property type="protein sequence ID" value="KPA73602.1"/>
    <property type="molecule type" value="Genomic_DNA"/>
</dbReference>
<dbReference type="GeneID" id="26910017"/>
<protein>
    <submittedName>
        <fullName evidence="2">TATE DNA Transposon</fullName>
    </submittedName>
</protein>
<evidence type="ECO:0000313" key="2">
    <source>
        <dbReference type="EMBL" id="KPA77990.1"/>
    </source>
</evidence>
<dbReference type="Gene3D" id="3.30.70.270">
    <property type="match status" value="1"/>
</dbReference>
<evidence type="ECO:0000313" key="3">
    <source>
        <dbReference type="Proteomes" id="UP000037923"/>
    </source>
</evidence>
<name>A0A0M9FX94_LEPPY</name>
<organism evidence="2 3">
    <name type="scientific">Leptomonas pyrrhocoris</name>
    <name type="common">Firebug parasite</name>
    <dbReference type="NCBI Taxonomy" id="157538"/>
    <lineage>
        <taxon>Eukaryota</taxon>
        <taxon>Discoba</taxon>
        <taxon>Euglenozoa</taxon>
        <taxon>Kinetoplastea</taxon>
        <taxon>Metakinetoplastina</taxon>
        <taxon>Trypanosomatida</taxon>
        <taxon>Trypanosomatidae</taxon>
        <taxon>Leishmaniinae</taxon>
        <taxon>Leptomonas</taxon>
    </lineage>
</organism>
<dbReference type="RefSeq" id="XP_015656429.1">
    <property type="nucleotide sequence ID" value="XM_015805136.1"/>
</dbReference>
<comment type="caution">
    <text evidence="2">The sequence shown here is derived from an EMBL/GenBank/DDBJ whole genome shotgun (WGS) entry which is preliminary data.</text>
</comment>
<feature type="non-terminal residue" evidence="2">
    <location>
        <position position="294"/>
    </location>
</feature>
<dbReference type="AlphaFoldDB" id="A0A0M9FX94"/>
<sequence length="294" mass="33766">MPTAHSWTRSFLSESFRYMRPETFQFLRTSRTVKTVKLSQTDLEAAVARGKFERCSENVRHPLPDGVHGVNLFTVYEAKGRRRLITESHLNGVIRKSELPSITRLSRLERRQRLRFARYMFQLDFEAFYDAIPLPEEIRDKFVFRARDGGMYRLKTLPTGARWSVAVGQAVTWTIVDIDTPVFIETMIDNILVAAAEGQEAAFVSAVRQIVGRIRQANLLTSPERETVASWTDEELLCEGRKGCVFWGEEFAWMEGQRQVRNSIKTVTKLDLAAQKDQFTIRSFASLVSLISYA</sequence>
<dbReference type="Gene3D" id="3.10.10.10">
    <property type="entry name" value="HIV Type 1 Reverse Transcriptase, subunit A, domain 1"/>
    <property type="match status" value="1"/>
</dbReference>
<dbReference type="SUPFAM" id="SSF56672">
    <property type="entry name" value="DNA/RNA polymerases"/>
    <property type="match status" value="1"/>
</dbReference>
<dbReference type="RefSeq" id="XP_015652041.1">
    <property type="nucleotide sequence ID" value="XM_015809366.1"/>
</dbReference>
<keyword evidence="3" id="KW-1185">Reference proteome</keyword>